<dbReference type="HOGENOM" id="CLU_009665_14_0_1"/>
<keyword evidence="3" id="KW-0274">FAD</keyword>
<dbReference type="GO" id="GO:0016709">
    <property type="term" value="F:oxidoreductase activity, acting on paired donors, with incorporation or reduction of molecular oxygen, NAD(P)H as one donor, and incorporation of one atom of oxygen"/>
    <property type="evidence" value="ECO:0007669"/>
    <property type="project" value="UniProtKB-ARBA"/>
</dbReference>
<evidence type="ECO:0000256" key="2">
    <source>
        <dbReference type="ARBA" id="ARBA00022630"/>
    </source>
</evidence>
<dbReference type="SUPFAM" id="SSF51905">
    <property type="entry name" value="FAD/NAD(P)-binding domain"/>
    <property type="match status" value="1"/>
</dbReference>
<dbReference type="GeneID" id="27343980"/>
<dbReference type="InterPro" id="IPR036188">
    <property type="entry name" value="FAD/NAD-bd_sf"/>
</dbReference>
<dbReference type="Gene3D" id="3.40.30.120">
    <property type="match status" value="1"/>
</dbReference>
<evidence type="ECO:0000259" key="5">
    <source>
        <dbReference type="Pfam" id="PF01494"/>
    </source>
</evidence>
<dbReference type="PRINTS" id="PR00420">
    <property type="entry name" value="RNGMNOXGNASE"/>
</dbReference>
<proteinExistence type="predicted"/>
<evidence type="ECO:0000256" key="1">
    <source>
        <dbReference type="ARBA" id="ARBA00001974"/>
    </source>
</evidence>
<dbReference type="Gene3D" id="3.30.9.10">
    <property type="entry name" value="D-Amino Acid Oxidase, subunit A, domain 2"/>
    <property type="match status" value="1"/>
</dbReference>
<accession>A0A0D2CZE2</accession>
<dbReference type="PANTHER" id="PTHR43004">
    <property type="entry name" value="TRK SYSTEM POTASSIUM UPTAKE PROTEIN"/>
    <property type="match status" value="1"/>
</dbReference>
<sequence>MATDSQTIIDVPVVIIGGGGCGLNLSIFLSTKEIPHVLFEKHRDTSILPKAHYLNQRSLEIFRVHGYAHRIREQSAPNRCMSQVTFSSSLGGTGPYDRKLFFASPSFGGDEGSELLHKYLLVGSERPANLPLVRSEPIWRTVAEERNPGNIKFSHRVIDIVPHDDYVLISVQPTEGPQVTYRAQYVVAAEGGKGFVAPKIGAVLEGPTDIADVVSVHFEADLSQYWDERTLIANYINPEGETILGSGTVVCMGPTFGRYSENWTIHFGFRVDDPARFTQAQEHLLIPRIRELLKIPDLQLKVQAVSHWVLERVLANKYREGRIFIAGDAAHRRPPTTGLGLNTSIEDAYNLSWKLAQVIKGTASPRLLDTYEQERRLVGKRNCDWGLMTFSNQAIIAAAVGFAPGQRELNRARMEALVEESDIGETFRAQLRYLIKSQMTEYSALDLELGFSYWRGGALVSDGTERPPIDPLGQTYVQTSRPGHRLPHVWLEERDDRAQHVLSTHDLIKKTDDYLLITDHYGSAWIDALGKVVGELKVNVRIAQIGPLASGLRPCAYVDRDDRWPRESQLRRGGAILVRPDNFVAWRQLDGSLRHGEEAVEALRVLLGDTVGQDIPTDPYDPNGFVSQQAKAGLTNGVTVGDDAITASATNRVKISRATVAGSRAGQFQRYDSHGD</sequence>
<organism evidence="6 7">
    <name type="scientific">Cladophialophora immunda</name>
    <dbReference type="NCBI Taxonomy" id="569365"/>
    <lineage>
        <taxon>Eukaryota</taxon>
        <taxon>Fungi</taxon>
        <taxon>Dikarya</taxon>
        <taxon>Ascomycota</taxon>
        <taxon>Pezizomycotina</taxon>
        <taxon>Eurotiomycetes</taxon>
        <taxon>Chaetothyriomycetidae</taxon>
        <taxon>Chaetothyriales</taxon>
        <taxon>Herpotrichiellaceae</taxon>
        <taxon>Cladophialophora</taxon>
    </lineage>
</organism>
<evidence type="ECO:0000313" key="7">
    <source>
        <dbReference type="Proteomes" id="UP000054466"/>
    </source>
</evidence>
<dbReference type="VEuPathDB" id="FungiDB:PV07_04786"/>
<feature type="domain" description="FAD-binding" evidence="5">
    <location>
        <begin position="10"/>
        <end position="384"/>
    </location>
</feature>
<dbReference type="PANTHER" id="PTHR43004:SF19">
    <property type="entry name" value="BINDING MONOOXYGENASE, PUTATIVE (JCVI)-RELATED"/>
    <property type="match status" value="1"/>
</dbReference>
<gene>
    <name evidence="6" type="ORF">PV07_04786</name>
</gene>
<dbReference type="Proteomes" id="UP000054466">
    <property type="component" value="Unassembled WGS sequence"/>
</dbReference>
<dbReference type="AlphaFoldDB" id="A0A0D2CZE2"/>
<keyword evidence="7" id="KW-1185">Reference proteome</keyword>
<evidence type="ECO:0000256" key="3">
    <source>
        <dbReference type="ARBA" id="ARBA00022827"/>
    </source>
</evidence>
<keyword evidence="4" id="KW-0560">Oxidoreductase</keyword>
<dbReference type="STRING" id="569365.A0A0D2CZE2"/>
<dbReference type="GO" id="GO:0071949">
    <property type="term" value="F:FAD binding"/>
    <property type="evidence" value="ECO:0007669"/>
    <property type="project" value="InterPro"/>
</dbReference>
<dbReference type="EMBL" id="KN847042">
    <property type="protein sequence ID" value="KIW28934.1"/>
    <property type="molecule type" value="Genomic_DNA"/>
</dbReference>
<evidence type="ECO:0000256" key="4">
    <source>
        <dbReference type="ARBA" id="ARBA00023002"/>
    </source>
</evidence>
<protein>
    <recommendedName>
        <fullName evidence="5">FAD-binding domain-containing protein</fullName>
    </recommendedName>
</protein>
<reference evidence="6 7" key="1">
    <citation type="submission" date="2015-01" db="EMBL/GenBank/DDBJ databases">
        <title>The Genome Sequence of Cladophialophora immunda CBS83496.</title>
        <authorList>
            <consortium name="The Broad Institute Genomics Platform"/>
            <person name="Cuomo C."/>
            <person name="de Hoog S."/>
            <person name="Gorbushina A."/>
            <person name="Stielow B."/>
            <person name="Teixiera M."/>
            <person name="Abouelleil A."/>
            <person name="Chapman S.B."/>
            <person name="Priest M."/>
            <person name="Young S.K."/>
            <person name="Wortman J."/>
            <person name="Nusbaum C."/>
            <person name="Birren B."/>
        </authorList>
    </citation>
    <scope>NUCLEOTIDE SEQUENCE [LARGE SCALE GENOMIC DNA]</scope>
    <source>
        <strain evidence="6 7">CBS 83496</strain>
    </source>
</reference>
<dbReference type="InterPro" id="IPR050641">
    <property type="entry name" value="RIFMO-like"/>
</dbReference>
<keyword evidence="2" id="KW-0285">Flavoprotein</keyword>
<dbReference type="Pfam" id="PF21274">
    <property type="entry name" value="Rng_hyd_C"/>
    <property type="match status" value="1"/>
</dbReference>
<evidence type="ECO:0000313" key="6">
    <source>
        <dbReference type="EMBL" id="KIW28934.1"/>
    </source>
</evidence>
<dbReference type="RefSeq" id="XP_016249150.1">
    <property type="nucleotide sequence ID" value="XM_016391631.1"/>
</dbReference>
<dbReference type="InterPro" id="IPR002938">
    <property type="entry name" value="FAD-bd"/>
</dbReference>
<dbReference type="OrthoDB" id="2690153at2759"/>
<dbReference type="Pfam" id="PF01494">
    <property type="entry name" value="FAD_binding_3"/>
    <property type="match status" value="1"/>
</dbReference>
<dbReference type="Gene3D" id="3.50.50.60">
    <property type="entry name" value="FAD/NAD(P)-binding domain"/>
    <property type="match status" value="1"/>
</dbReference>
<name>A0A0D2CZE2_9EURO</name>
<comment type="cofactor">
    <cofactor evidence="1">
        <name>FAD</name>
        <dbReference type="ChEBI" id="CHEBI:57692"/>
    </cofactor>
</comment>